<proteinExistence type="predicted"/>
<accession>A0ABW5YD25</accession>
<reference evidence="2" key="1">
    <citation type="journal article" date="2019" name="Int. J. Syst. Evol. Microbiol.">
        <title>The Global Catalogue of Microorganisms (GCM) 10K type strain sequencing project: providing services to taxonomists for standard genome sequencing and annotation.</title>
        <authorList>
            <consortium name="The Broad Institute Genomics Platform"/>
            <consortium name="The Broad Institute Genome Sequencing Center for Infectious Disease"/>
            <person name="Wu L."/>
            <person name="Ma J."/>
        </authorList>
    </citation>
    <scope>NUCLEOTIDE SEQUENCE [LARGE SCALE GENOMIC DNA]</scope>
    <source>
        <strain evidence="2">KCTC 22437</strain>
    </source>
</reference>
<gene>
    <name evidence="1" type="ORF">ACFS5N_12200</name>
</gene>
<evidence type="ECO:0000313" key="2">
    <source>
        <dbReference type="Proteomes" id="UP001597557"/>
    </source>
</evidence>
<dbReference type="Proteomes" id="UP001597557">
    <property type="component" value="Unassembled WGS sequence"/>
</dbReference>
<keyword evidence="2" id="KW-1185">Reference proteome</keyword>
<evidence type="ECO:0000313" key="1">
    <source>
        <dbReference type="EMBL" id="MFD2873237.1"/>
    </source>
</evidence>
<organism evidence="1 2">
    <name type="scientific">Mucilaginibacter ximonensis</name>
    <dbReference type="NCBI Taxonomy" id="538021"/>
    <lineage>
        <taxon>Bacteria</taxon>
        <taxon>Pseudomonadati</taxon>
        <taxon>Bacteroidota</taxon>
        <taxon>Sphingobacteriia</taxon>
        <taxon>Sphingobacteriales</taxon>
        <taxon>Sphingobacteriaceae</taxon>
        <taxon>Mucilaginibacter</taxon>
    </lineage>
</organism>
<evidence type="ECO:0008006" key="3">
    <source>
        <dbReference type="Google" id="ProtNLM"/>
    </source>
</evidence>
<comment type="caution">
    <text evidence="1">The sequence shown here is derived from an EMBL/GenBank/DDBJ whole genome shotgun (WGS) entry which is preliminary data.</text>
</comment>
<dbReference type="EMBL" id="JBHUPD010000002">
    <property type="protein sequence ID" value="MFD2873237.1"/>
    <property type="molecule type" value="Genomic_DNA"/>
</dbReference>
<name>A0ABW5YD25_9SPHI</name>
<protein>
    <recommendedName>
        <fullName evidence="3">Type II restriction enzyme</fullName>
    </recommendedName>
</protein>
<sequence>MQQLTASNLVREINRLNKDNVYNYLDPSNPGLIKIERVQLPEGPIIIKRWKPESGETELTGKTASISKEQIWRLANALVPDQPINVDRLFAGSYNTRSVLEALLVHTPQFSYCYPGRIQMTGGNPTIKHGHKHIIWTPDDTHSLGVTRLVDTDIVISEAASVDTYDALKIIDPSGIGEITGIDADIKRTHALMQIALYNIGKQLDYRTWVAQNDKGIIYNGKRIIEYEGIIHSLKNEPLLKSHADAIKAALLIDCIWFKNGKLMPAVIEVEHSTGVTSGLSRMKNFQDLFPPFPTSYIIVAPDEDRAKVIQEANKVQFKSLNTKYLPYSAVNELYSLCKRRNIKGINQEFLDSFMEQVVAA</sequence>
<dbReference type="RefSeq" id="WP_377185765.1">
    <property type="nucleotide sequence ID" value="NZ_JBHUPD010000002.1"/>
</dbReference>